<organism evidence="2 3">
    <name type="scientific">Phyllostomus discolor</name>
    <name type="common">pale spear-nosed bat</name>
    <dbReference type="NCBI Taxonomy" id="89673"/>
    <lineage>
        <taxon>Eukaryota</taxon>
        <taxon>Metazoa</taxon>
        <taxon>Chordata</taxon>
        <taxon>Craniata</taxon>
        <taxon>Vertebrata</taxon>
        <taxon>Euteleostomi</taxon>
        <taxon>Mammalia</taxon>
        <taxon>Eutheria</taxon>
        <taxon>Laurasiatheria</taxon>
        <taxon>Chiroptera</taxon>
        <taxon>Yangochiroptera</taxon>
        <taxon>Phyllostomidae</taxon>
        <taxon>Phyllostominae</taxon>
        <taxon>Phyllostomus</taxon>
    </lineage>
</organism>
<evidence type="ECO:0000313" key="3">
    <source>
        <dbReference type="Proteomes" id="UP000664940"/>
    </source>
</evidence>
<dbReference type="AlphaFoldDB" id="A0A834EPY1"/>
<dbReference type="EMBL" id="JABVXQ010000002">
    <property type="protein sequence ID" value="KAF6125306.1"/>
    <property type="molecule type" value="Genomic_DNA"/>
</dbReference>
<feature type="compositionally biased region" description="Polar residues" evidence="1">
    <location>
        <begin position="56"/>
        <end position="72"/>
    </location>
</feature>
<accession>A0A834EPY1</accession>
<proteinExistence type="predicted"/>
<evidence type="ECO:0000313" key="2">
    <source>
        <dbReference type="EMBL" id="KAF6125306.1"/>
    </source>
</evidence>
<name>A0A834EPY1_9CHIR</name>
<reference evidence="2 3" key="1">
    <citation type="journal article" date="2020" name="Nature">
        <title>Six reference-quality genomes reveal evolution of bat adaptations.</title>
        <authorList>
            <person name="Jebb D."/>
            <person name="Huang Z."/>
            <person name="Pippel M."/>
            <person name="Hughes G.M."/>
            <person name="Lavrichenko K."/>
            <person name="Devanna P."/>
            <person name="Winkler S."/>
            <person name="Jermiin L.S."/>
            <person name="Skirmuntt E.C."/>
            <person name="Katzourakis A."/>
            <person name="Burkitt-Gray L."/>
            <person name="Ray D.A."/>
            <person name="Sullivan K.A.M."/>
            <person name="Roscito J.G."/>
            <person name="Kirilenko B.M."/>
            <person name="Davalos L.M."/>
            <person name="Corthals A.P."/>
            <person name="Power M.L."/>
            <person name="Jones G."/>
            <person name="Ransome R.D."/>
            <person name="Dechmann D.K.N."/>
            <person name="Locatelli A.G."/>
            <person name="Puechmaille S.J."/>
            <person name="Fedrigo O."/>
            <person name="Jarvis E.D."/>
            <person name="Hiller M."/>
            <person name="Vernes S.C."/>
            <person name="Myers E.W."/>
            <person name="Teeling E.C."/>
        </authorList>
    </citation>
    <scope>NUCLEOTIDE SEQUENCE [LARGE SCALE GENOMIC DNA]</scope>
    <source>
        <strain evidence="2">Bat1K_MPI-CBG_1</strain>
    </source>
</reference>
<sequence>MCTCTYVQVSVPPWGGCDLCPSPCAPHTAPCPLVLPRGPSELARGVWGAPRAGGRTVSSERVSHQVPEQSLQAADAPQAPRQLTGQEWRLASAPASSGWVASWPPGLTPHPPCVCKYSGILWP</sequence>
<dbReference type="Proteomes" id="UP000664940">
    <property type="component" value="Unassembled WGS sequence"/>
</dbReference>
<gene>
    <name evidence="2" type="ORF">HJG60_009814</name>
</gene>
<comment type="caution">
    <text evidence="2">The sequence shown here is derived from an EMBL/GenBank/DDBJ whole genome shotgun (WGS) entry which is preliminary data.</text>
</comment>
<evidence type="ECO:0000256" key="1">
    <source>
        <dbReference type="SAM" id="MobiDB-lite"/>
    </source>
</evidence>
<protein>
    <submittedName>
        <fullName evidence="2">Uncharacterized protein</fullName>
    </submittedName>
</protein>
<feature type="region of interest" description="Disordered" evidence="1">
    <location>
        <begin position="46"/>
        <end position="80"/>
    </location>
</feature>